<dbReference type="RefSeq" id="WP_078364353.1">
    <property type="nucleotide sequence ID" value="NZ_MTJN01000002.1"/>
</dbReference>
<evidence type="ECO:0000313" key="1">
    <source>
        <dbReference type="EMBL" id="OOV06553.1"/>
    </source>
</evidence>
<gene>
    <name evidence="1" type="ORF">RF819_07225</name>
</gene>
<keyword evidence="2" id="KW-1185">Reference proteome</keyword>
<dbReference type="OrthoDB" id="5573654at2"/>
<sequence length="107" mass="12462">MDYQERFTDRDLEKIVDEGLIYMCACPAQVADAIRKLRGLYRYQYHCINDPDNQSEVHQTIAQSAIHAHAHLQDCLDQILTLEKWDRTTLTMPANLRVRQAKAMLSE</sequence>
<dbReference type="STRING" id="28066.RF819_07225"/>
<comment type="caution">
    <text evidence="1">The sequence shown here is derived from an EMBL/GenBank/DDBJ whole genome shotgun (WGS) entry which is preliminary data.</text>
</comment>
<organism evidence="1 2">
    <name type="scientific">Rhodoferax fermentans</name>
    <dbReference type="NCBI Taxonomy" id="28066"/>
    <lineage>
        <taxon>Bacteria</taxon>
        <taxon>Pseudomonadati</taxon>
        <taxon>Pseudomonadota</taxon>
        <taxon>Betaproteobacteria</taxon>
        <taxon>Burkholderiales</taxon>
        <taxon>Comamonadaceae</taxon>
        <taxon>Rhodoferax</taxon>
    </lineage>
</organism>
<proteinExistence type="predicted"/>
<reference evidence="1 2" key="1">
    <citation type="submission" date="2017-01" db="EMBL/GenBank/DDBJ databases">
        <title>Genome sequencing of Rhodoferax fermentans JCM 7819.</title>
        <authorList>
            <person name="Kim Y.J."/>
            <person name="Farh M.E.-A."/>
            <person name="Yang D.-C."/>
        </authorList>
    </citation>
    <scope>NUCLEOTIDE SEQUENCE [LARGE SCALE GENOMIC DNA]</scope>
    <source>
        <strain evidence="1 2">JCM 7819</strain>
    </source>
</reference>
<name>A0A1T1ARC3_RHOFE</name>
<dbReference type="AlphaFoldDB" id="A0A1T1ARC3"/>
<dbReference type="Proteomes" id="UP000190750">
    <property type="component" value="Unassembled WGS sequence"/>
</dbReference>
<evidence type="ECO:0000313" key="2">
    <source>
        <dbReference type="Proteomes" id="UP000190750"/>
    </source>
</evidence>
<protein>
    <submittedName>
        <fullName evidence="1">Uncharacterized protein</fullName>
    </submittedName>
</protein>
<dbReference type="EMBL" id="MTJN01000002">
    <property type="protein sequence ID" value="OOV06553.1"/>
    <property type="molecule type" value="Genomic_DNA"/>
</dbReference>
<accession>A0A1T1ARC3</accession>